<protein>
    <submittedName>
        <fullName evidence="7">Pyridoxal-phosphate dependent enzyme</fullName>
    </submittedName>
</protein>
<dbReference type="Pfam" id="PF00291">
    <property type="entry name" value="PALP"/>
    <property type="match status" value="1"/>
</dbReference>
<dbReference type="PANTHER" id="PTHR43780">
    <property type="entry name" value="1-AMINOCYCLOPROPANE-1-CARBOXYLATE DEAMINASE-RELATED"/>
    <property type="match status" value="1"/>
</dbReference>
<dbReference type="PANTHER" id="PTHR43780:SF2">
    <property type="entry name" value="1-AMINOCYCLOPROPANE-1-CARBOXYLATE DEAMINASE-RELATED"/>
    <property type="match status" value="1"/>
</dbReference>
<sequence length="321" mass="34730">MTNDASTATLAPAGDDPIAPLQLPSPLHRIRHPLLAAHDVMLWCKRDDLIHPTLSGNKWRKLKYHLQQAQMLGKGHILSFGGAYSNHIHALAAAGLRLGLRTTGIIRGEGDTVSNPTLKAAKGWGMDLVFVDRQDYRRRQDPEWLARFEDDDTLLVPEGGSSPLAIPGVAELVDEVPFSPDLWVLPCASGGTLAGLIAGKRAQEQILAIAVLKGADFITGEVCRLHPAAATTPGWRIALDHHDGGYARFSPALWQWVQAFSAETGLPLEPIYSGKAMWGLFRELAAGRIARGSKIIFIHTGGLQGLAGLQEQGRLSPRPGR</sequence>
<proteinExistence type="inferred from homology"/>
<feature type="active site" description="Nucleophile" evidence="4">
    <location>
        <position position="85"/>
    </location>
</feature>
<dbReference type="Proteomes" id="UP000266778">
    <property type="component" value="Chromosome"/>
</dbReference>
<dbReference type="PIRSF" id="PIRSF006278">
    <property type="entry name" value="ACCD_DCysDesulf"/>
    <property type="match status" value="1"/>
</dbReference>
<keyword evidence="3 5" id="KW-0663">Pyridoxal phosphate</keyword>
<dbReference type="EMBL" id="CP025706">
    <property type="protein sequence ID" value="AXB04745.1"/>
    <property type="molecule type" value="Genomic_DNA"/>
</dbReference>
<dbReference type="GO" id="GO:0019148">
    <property type="term" value="F:D-cysteine desulfhydrase activity"/>
    <property type="evidence" value="ECO:0007669"/>
    <property type="project" value="TreeGrafter"/>
</dbReference>
<evidence type="ECO:0000313" key="7">
    <source>
        <dbReference type="EMBL" id="AXB04745.1"/>
    </source>
</evidence>
<name>A0A7U5Y6S0_AERCA</name>
<dbReference type="AlphaFoldDB" id="A0A7U5Y6S0"/>
<reference evidence="7" key="1">
    <citation type="journal article" date="2019" name="J Environ">
        <title>Genetic characterization and potential molecular dissemination mechanism of tet (31) gene in Aeromonas caviae from an oxytetracycline wastewater treatment system.</title>
        <authorList>
            <person name="Shi Y."/>
            <person name="Tian Z."/>
            <person name="Leclercq S.O."/>
            <person name="Zhang H."/>
            <person name="Yang M."/>
            <person name="Zhang Y."/>
        </authorList>
    </citation>
    <scope>NUCLEOTIDE SEQUENCE</scope>
    <source>
        <strain evidence="7">T25-39</strain>
    </source>
</reference>
<evidence type="ECO:0000256" key="4">
    <source>
        <dbReference type="PIRSR" id="PIRSR006278-1"/>
    </source>
</evidence>
<dbReference type="SUPFAM" id="SSF53686">
    <property type="entry name" value="Tryptophan synthase beta subunit-like PLP-dependent enzymes"/>
    <property type="match status" value="1"/>
</dbReference>
<comment type="similarity">
    <text evidence="2">Belongs to the ACC deaminase/D-cysteine desulfhydrase family.</text>
</comment>
<feature type="domain" description="Tryptophan synthase beta chain-like PALP" evidence="6">
    <location>
        <begin position="22"/>
        <end position="301"/>
    </location>
</feature>
<dbReference type="RefSeq" id="WP_111896476.1">
    <property type="nucleotide sequence ID" value="NZ_CAWNXP010000234.1"/>
</dbReference>
<evidence type="ECO:0000256" key="5">
    <source>
        <dbReference type="PIRSR" id="PIRSR006278-2"/>
    </source>
</evidence>
<evidence type="ECO:0000259" key="6">
    <source>
        <dbReference type="Pfam" id="PF00291"/>
    </source>
</evidence>
<comment type="cofactor">
    <cofactor evidence="1">
        <name>pyridoxal 5'-phosphate</name>
        <dbReference type="ChEBI" id="CHEBI:597326"/>
    </cofactor>
</comment>
<dbReference type="InterPro" id="IPR036052">
    <property type="entry name" value="TrpB-like_PALP_sf"/>
</dbReference>
<feature type="modified residue" description="N6-(pyridoxal phosphate)lysine" evidence="5">
    <location>
        <position position="58"/>
    </location>
</feature>
<dbReference type="InterPro" id="IPR001926">
    <property type="entry name" value="TrpB-like_PALP"/>
</dbReference>
<dbReference type="InterPro" id="IPR027278">
    <property type="entry name" value="ACCD_DCysDesulf"/>
</dbReference>
<dbReference type="Gene3D" id="3.40.50.1100">
    <property type="match status" value="2"/>
</dbReference>
<accession>A0A7U5Y6S0</accession>
<evidence type="ECO:0000256" key="2">
    <source>
        <dbReference type="ARBA" id="ARBA00008639"/>
    </source>
</evidence>
<evidence type="ECO:0000256" key="3">
    <source>
        <dbReference type="ARBA" id="ARBA00022898"/>
    </source>
</evidence>
<evidence type="ECO:0000313" key="8">
    <source>
        <dbReference type="Proteomes" id="UP000266778"/>
    </source>
</evidence>
<gene>
    <name evidence="7" type="ORF">C1C91_06745</name>
</gene>
<evidence type="ECO:0000256" key="1">
    <source>
        <dbReference type="ARBA" id="ARBA00001933"/>
    </source>
</evidence>
<organism evidence="7 8">
    <name type="scientific">Aeromonas caviae</name>
    <name type="common">Aeromonas punctata</name>
    <dbReference type="NCBI Taxonomy" id="648"/>
    <lineage>
        <taxon>Bacteria</taxon>
        <taxon>Pseudomonadati</taxon>
        <taxon>Pseudomonadota</taxon>
        <taxon>Gammaproteobacteria</taxon>
        <taxon>Aeromonadales</taxon>
        <taxon>Aeromonadaceae</taxon>
        <taxon>Aeromonas</taxon>
    </lineage>
</organism>